<evidence type="ECO:0000256" key="6">
    <source>
        <dbReference type="ARBA" id="ARBA00022840"/>
    </source>
</evidence>
<evidence type="ECO:0000256" key="5">
    <source>
        <dbReference type="ARBA" id="ARBA00022741"/>
    </source>
</evidence>
<evidence type="ECO:0000256" key="7">
    <source>
        <dbReference type="ARBA" id="ARBA00022967"/>
    </source>
</evidence>
<dbReference type="CDD" id="cd03259">
    <property type="entry name" value="ABC_Carb_Solutes_like"/>
    <property type="match status" value="1"/>
</dbReference>
<dbReference type="InterPro" id="IPR017871">
    <property type="entry name" value="ABC_transporter-like_CS"/>
</dbReference>
<evidence type="ECO:0000256" key="10">
    <source>
        <dbReference type="ARBA" id="ARBA00023136"/>
    </source>
</evidence>
<dbReference type="GO" id="GO:0015408">
    <property type="term" value="F:ABC-type ferric iron transporter activity"/>
    <property type="evidence" value="ECO:0007669"/>
    <property type="project" value="InterPro"/>
</dbReference>
<feature type="domain" description="ABC transporter" evidence="11">
    <location>
        <begin position="5"/>
        <end position="241"/>
    </location>
</feature>
<evidence type="ECO:0000256" key="2">
    <source>
        <dbReference type="ARBA" id="ARBA00022475"/>
    </source>
</evidence>
<reference evidence="12 13" key="1">
    <citation type="submission" date="2020-07" db="EMBL/GenBank/DDBJ databases">
        <title>Taxonomic revisions and descriptions of new bacterial species based on genomic comparisons in the high-G+C-content subgroup of the family Alcaligenaceae.</title>
        <authorList>
            <person name="Szabo A."/>
            <person name="Felfoldi T."/>
        </authorList>
    </citation>
    <scope>NUCLEOTIDE SEQUENCE [LARGE SCALE GENOMIC DNA]</scope>
    <source>
        <strain evidence="12 13">LMG 24012</strain>
    </source>
</reference>
<dbReference type="InterPro" id="IPR003593">
    <property type="entry name" value="AAA+_ATPase"/>
</dbReference>
<dbReference type="Gene3D" id="3.40.50.300">
    <property type="entry name" value="P-loop containing nucleotide triphosphate hydrolases"/>
    <property type="match status" value="1"/>
</dbReference>
<dbReference type="RefSeq" id="WP_180158026.1">
    <property type="nucleotide sequence ID" value="NZ_JACCEM010000011.1"/>
</dbReference>
<dbReference type="PROSITE" id="PS50893">
    <property type="entry name" value="ABC_TRANSPORTER_2"/>
    <property type="match status" value="1"/>
</dbReference>
<dbReference type="GO" id="GO:0005524">
    <property type="term" value="F:ATP binding"/>
    <property type="evidence" value="ECO:0007669"/>
    <property type="project" value="UniProtKB-KW"/>
</dbReference>
<gene>
    <name evidence="12" type="ORF">H0A72_18725</name>
</gene>
<accession>A0A853G8S8</accession>
<keyword evidence="10" id="KW-0472">Membrane</keyword>
<organism evidence="12 13">
    <name type="scientific">Parapusillimonas granuli</name>
    <dbReference type="NCBI Taxonomy" id="380911"/>
    <lineage>
        <taxon>Bacteria</taxon>
        <taxon>Pseudomonadati</taxon>
        <taxon>Pseudomonadota</taxon>
        <taxon>Betaproteobacteria</taxon>
        <taxon>Burkholderiales</taxon>
        <taxon>Alcaligenaceae</taxon>
        <taxon>Parapusillimonas</taxon>
    </lineage>
</organism>
<dbReference type="SMART" id="SM00382">
    <property type="entry name" value="AAA"/>
    <property type="match status" value="1"/>
</dbReference>
<keyword evidence="2" id="KW-1003">Cell membrane</keyword>
<keyword evidence="4" id="KW-0997">Cell inner membrane</keyword>
<protein>
    <submittedName>
        <fullName evidence="12">ABC transporter ATP-binding protein</fullName>
    </submittedName>
</protein>
<dbReference type="AlphaFoldDB" id="A0A853G8S8"/>
<evidence type="ECO:0000256" key="9">
    <source>
        <dbReference type="ARBA" id="ARBA00023065"/>
    </source>
</evidence>
<evidence type="ECO:0000256" key="4">
    <source>
        <dbReference type="ARBA" id="ARBA00022519"/>
    </source>
</evidence>
<dbReference type="InterPro" id="IPR027417">
    <property type="entry name" value="P-loop_NTPase"/>
</dbReference>
<proteinExistence type="predicted"/>
<keyword evidence="1" id="KW-0813">Transport</keyword>
<evidence type="ECO:0000256" key="3">
    <source>
        <dbReference type="ARBA" id="ARBA00022496"/>
    </source>
</evidence>
<dbReference type="PANTHER" id="PTHR42781:SF5">
    <property type="entry name" value="PUTRESCINE TRANSPORT ATP-BINDING PROTEIN POTG"/>
    <property type="match status" value="1"/>
</dbReference>
<dbReference type="InterPro" id="IPR003439">
    <property type="entry name" value="ABC_transporter-like_ATP-bd"/>
</dbReference>
<keyword evidence="8" id="KW-0408">Iron</keyword>
<keyword evidence="3" id="KW-0410">Iron transport</keyword>
<comment type="caution">
    <text evidence="12">The sequence shown here is derived from an EMBL/GenBank/DDBJ whole genome shotgun (WGS) entry which is preliminary data.</text>
</comment>
<dbReference type="EMBL" id="JACCEM010000011">
    <property type="protein sequence ID" value="NYT51350.1"/>
    <property type="molecule type" value="Genomic_DNA"/>
</dbReference>
<dbReference type="InterPro" id="IPR050093">
    <property type="entry name" value="ABC_SmlMolc_Importer"/>
</dbReference>
<dbReference type="PROSITE" id="PS00211">
    <property type="entry name" value="ABC_TRANSPORTER_1"/>
    <property type="match status" value="1"/>
</dbReference>
<dbReference type="GO" id="GO:0016020">
    <property type="term" value="C:membrane"/>
    <property type="evidence" value="ECO:0007669"/>
    <property type="project" value="InterPro"/>
</dbReference>
<sequence length="260" mass="28542">MTDLLTLDHISLSYETEGGLVPVVRDLSLGLEKGAIGCLLGASGCGKTTVLRAIAGFEPLRAGRILLGGAVLSEPGRQVAPEHRHVGMMFQDYALFPHLSVEKNIAFGLRKRPKAWREQRVKELLALTGLEGSAQRYPHELSGGQQQRVALARALAPEPELLLLDEPFSNLDVDTRERLAFEVRDILKKTGHTAILVTHNQAEAFAIADKIGVMQAGTIVQWDTPYGLHHHPVNDYVADFIKREALMAQRAQAYLRGEAS</sequence>
<keyword evidence="13" id="KW-1185">Reference proteome</keyword>
<dbReference type="PANTHER" id="PTHR42781">
    <property type="entry name" value="SPERMIDINE/PUTRESCINE IMPORT ATP-BINDING PROTEIN POTA"/>
    <property type="match status" value="1"/>
</dbReference>
<keyword evidence="7" id="KW-1278">Translocase</keyword>
<dbReference type="InterPro" id="IPR015853">
    <property type="entry name" value="ABC_transpr_FbpC"/>
</dbReference>
<keyword evidence="6 12" id="KW-0067">ATP-binding</keyword>
<dbReference type="FunFam" id="3.40.50.300:FF:000425">
    <property type="entry name" value="Probable ABC transporter, ATP-binding subunit"/>
    <property type="match status" value="1"/>
</dbReference>
<dbReference type="Pfam" id="PF00005">
    <property type="entry name" value="ABC_tran"/>
    <property type="match status" value="1"/>
</dbReference>
<keyword evidence="5" id="KW-0547">Nucleotide-binding</keyword>
<dbReference type="GO" id="GO:0015697">
    <property type="term" value="P:quaternary ammonium group transport"/>
    <property type="evidence" value="ECO:0007669"/>
    <property type="project" value="UniProtKB-ARBA"/>
</dbReference>
<dbReference type="Proteomes" id="UP000559809">
    <property type="component" value="Unassembled WGS sequence"/>
</dbReference>
<keyword evidence="9" id="KW-0406">Ion transport</keyword>
<dbReference type="GO" id="GO:0016887">
    <property type="term" value="F:ATP hydrolysis activity"/>
    <property type="evidence" value="ECO:0007669"/>
    <property type="project" value="InterPro"/>
</dbReference>
<evidence type="ECO:0000313" key="13">
    <source>
        <dbReference type="Proteomes" id="UP000559809"/>
    </source>
</evidence>
<evidence type="ECO:0000256" key="1">
    <source>
        <dbReference type="ARBA" id="ARBA00022448"/>
    </source>
</evidence>
<evidence type="ECO:0000259" key="11">
    <source>
        <dbReference type="PROSITE" id="PS50893"/>
    </source>
</evidence>
<name>A0A853G8S8_9BURK</name>
<evidence type="ECO:0000313" key="12">
    <source>
        <dbReference type="EMBL" id="NYT51350.1"/>
    </source>
</evidence>
<evidence type="ECO:0000256" key="8">
    <source>
        <dbReference type="ARBA" id="ARBA00023004"/>
    </source>
</evidence>
<dbReference type="SUPFAM" id="SSF52540">
    <property type="entry name" value="P-loop containing nucleoside triphosphate hydrolases"/>
    <property type="match status" value="1"/>
</dbReference>